<evidence type="ECO:0000256" key="4">
    <source>
        <dbReference type="ARBA" id="ARBA00022989"/>
    </source>
</evidence>
<dbReference type="PANTHER" id="PTHR32089">
    <property type="entry name" value="METHYL-ACCEPTING CHEMOTAXIS PROTEIN MCPB"/>
    <property type="match status" value="1"/>
</dbReference>
<dbReference type="CDD" id="cd11386">
    <property type="entry name" value="MCP_signal"/>
    <property type="match status" value="1"/>
</dbReference>
<evidence type="ECO:0000256" key="7">
    <source>
        <dbReference type="ARBA" id="ARBA00029447"/>
    </source>
</evidence>
<dbReference type="InterPro" id="IPR004089">
    <property type="entry name" value="MCPsignal_dom"/>
</dbReference>
<keyword evidence="4 10" id="KW-1133">Transmembrane helix</keyword>
<evidence type="ECO:0000313" key="13">
    <source>
        <dbReference type="Proteomes" id="UP000292136"/>
    </source>
</evidence>
<organism evidence="12 13">
    <name type="scientific">Azospira oryzae</name>
    <dbReference type="NCBI Taxonomy" id="146939"/>
    <lineage>
        <taxon>Bacteria</taxon>
        <taxon>Pseudomonadati</taxon>
        <taxon>Pseudomonadota</taxon>
        <taxon>Betaproteobacteria</taxon>
        <taxon>Rhodocyclales</taxon>
        <taxon>Rhodocyclaceae</taxon>
        <taxon>Azospira</taxon>
    </lineage>
</organism>
<dbReference type="Proteomes" id="UP000292136">
    <property type="component" value="Unassembled WGS sequence"/>
</dbReference>
<dbReference type="InterPro" id="IPR033480">
    <property type="entry name" value="sCache_2"/>
</dbReference>
<evidence type="ECO:0000256" key="2">
    <source>
        <dbReference type="ARBA" id="ARBA00022475"/>
    </source>
</evidence>
<evidence type="ECO:0000259" key="11">
    <source>
        <dbReference type="PROSITE" id="PS50111"/>
    </source>
</evidence>
<evidence type="ECO:0000313" key="12">
    <source>
        <dbReference type="EMBL" id="RZT90812.1"/>
    </source>
</evidence>
<evidence type="ECO:0000256" key="5">
    <source>
        <dbReference type="ARBA" id="ARBA00023136"/>
    </source>
</evidence>
<dbReference type="PRINTS" id="PR00260">
    <property type="entry name" value="CHEMTRNSDUCR"/>
</dbReference>
<dbReference type="Gene3D" id="3.30.450.20">
    <property type="entry name" value="PAS domain"/>
    <property type="match status" value="1"/>
</dbReference>
<dbReference type="Gene3D" id="1.10.287.950">
    <property type="entry name" value="Methyl-accepting chemotaxis protein"/>
    <property type="match status" value="1"/>
</dbReference>
<keyword evidence="5 10" id="KW-0472">Membrane</keyword>
<evidence type="ECO:0000256" key="1">
    <source>
        <dbReference type="ARBA" id="ARBA00004651"/>
    </source>
</evidence>
<evidence type="ECO:0000256" key="8">
    <source>
        <dbReference type="PROSITE-ProRule" id="PRU00284"/>
    </source>
</evidence>
<sequence length="544" mass="59394">MFNFERIKVRTRLMIFFAGVVLGLLAVGIFSLYVLRDNLMEDRRLKTRNVVESVLGVVDYFYKQQQAGKLSEEEAKRQAMDSLRNVRYDGKEYFWVQDRNLVMLMHPIKPDMEGKSQAALKDPNGKLFFQEMENVVKASGKGFVDYLWPKPGFDQPAPKISYVAEFPAWGWVVGSGIYVDDVNAVFRQQALMFSIMVVITLAILSVISWLINSSILRQLGGEPAYAVEVVRHIAEGDLVRPVEYSSPDSLLAAMQTMQQKLANIFGDINGMASRLSSGAEHVSVAARETSVAAHNQAQSTSASAASIEQMTVSISEVSEIATQTEANSSQTAALAEEGAGLVKNAAQEIELISRTVATSSEQIQLLQQRSQEIGGIANVIKEIADQTNLLALNAAIEAARAGEQGRGFAVVADEVRKLAERTAKATTEIAQMIDSIQEETQTAVQAMATAAPQVDKGLELATQATAMLDEIHRQALDSLGKVRDVALATTEQATTATDIAKHVEHIASMAEETNATMQNNAAEAEQLEGLADQLRQTVSYFRVS</sequence>
<accession>A0ABY0IT96</accession>
<feature type="coiled-coil region" evidence="9">
    <location>
        <begin position="507"/>
        <end position="537"/>
    </location>
</feature>
<feature type="domain" description="Methyl-accepting transducer" evidence="11">
    <location>
        <begin position="271"/>
        <end position="507"/>
    </location>
</feature>
<evidence type="ECO:0000256" key="10">
    <source>
        <dbReference type="SAM" id="Phobius"/>
    </source>
</evidence>
<dbReference type="SMART" id="SM01049">
    <property type="entry name" value="Cache_2"/>
    <property type="match status" value="1"/>
</dbReference>
<comment type="caution">
    <text evidence="12">The sequence shown here is derived from an EMBL/GenBank/DDBJ whole genome shotgun (WGS) entry which is preliminary data.</text>
</comment>
<keyword evidence="2" id="KW-1003">Cell membrane</keyword>
<keyword evidence="9" id="KW-0175">Coiled coil</keyword>
<dbReference type="PANTHER" id="PTHR32089:SF112">
    <property type="entry name" value="LYSOZYME-LIKE PROTEIN-RELATED"/>
    <property type="match status" value="1"/>
</dbReference>
<reference evidence="12 13" key="1">
    <citation type="submission" date="2019-02" db="EMBL/GenBank/DDBJ databases">
        <title>Genomic Encyclopedia of Type Strains, Phase IV (KMG-IV): sequencing the most valuable type-strain genomes for metagenomic binning, comparative biology and taxonomic classification.</title>
        <authorList>
            <person name="Goeker M."/>
        </authorList>
    </citation>
    <scope>NUCLEOTIDE SEQUENCE [LARGE SCALE GENOMIC DNA]</scope>
    <source>
        <strain evidence="12 13">DSM 21223</strain>
    </source>
</reference>
<evidence type="ECO:0000256" key="6">
    <source>
        <dbReference type="ARBA" id="ARBA00023224"/>
    </source>
</evidence>
<protein>
    <submittedName>
        <fullName evidence="12">Methyl-accepting chemotaxis sensory transducer with Cache sensor</fullName>
    </submittedName>
</protein>
<dbReference type="Pfam" id="PF17200">
    <property type="entry name" value="sCache_2"/>
    <property type="match status" value="1"/>
</dbReference>
<keyword evidence="3 10" id="KW-0812">Transmembrane</keyword>
<feature type="transmembrane region" description="Helical" evidence="10">
    <location>
        <begin position="190"/>
        <end position="211"/>
    </location>
</feature>
<dbReference type="EMBL" id="SHKM01000001">
    <property type="protein sequence ID" value="RZT90812.1"/>
    <property type="molecule type" value="Genomic_DNA"/>
</dbReference>
<dbReference type="SUPFAM" id="SSF58104">
    <property type="entry name" value="Methyl-accepting chemotaxis protein (MCP) signaling domain"/>
    <property type="match status" value="1"/>
</dbReference>
<keyword evidence="6 8" id="KW-0807">Transducer</keyword>
<dbReference type="Pfam" id="PF00015">
    <property type="entry name" value="MCPsignal"/>
    <property type="match status" value="1"/>
</dbReference>
<comment type="subcellular location">
    <subcellularLocation>
        <location evidence="1">Cell membrane</location>
        <topology evidence="1">Multi-pass membrane protein</topology>
    </subcellularLocation>
</comment>
<keyword evidence="13" id="KW-1185">Reference proteome</keyword>
<comment type="similarity">
    <text evidence="7">Belongs to the methyl-accepting chemotaxis (MCP) protein family.</text>
</comment>
<feature type="transmembrane region" description="Helical" evidence="10">
    <location>
        <begin position="12"/>
        <end position="35"/>
    </location>
</feature>
<dbReference type="InterPro" id="IPR004090">
    <property type="entry name" value="Chemotax_Me-accpt_rcpt"/>
</dbReference>
<gene>
    <name evidence="12" type="ORF">EV678_1634</name>
</gene>
<evidence type="ECO:0000256" key="9">
    <source>
        <dbReference type="SAM" id="Coils"/>
    </source>
</evidence>
<dbReference type="PROSITE" id="PS50111">
    <property type="entry name" value="CHEMOTAXIS_TRANSDUC_2"/>
    <property type="match status" value="1"/>
</dbReference>
<proteinExistence type="inferred from homology"/>
<name>A0ABY0IT96_9RHOO</name>
<dbReference type="SMART" id="SM00283">
    <property type="entry name" value="MA"/>
    <property type="match status" value="1"/>
</dbReference>
<evidence type="ECO:0000256" key="3">
    <source>
        <dbReference type="ARBA" id="ARBA00022692"/>
    </source>
</evidence>
<dbReference type="RefSeq" id="WP_130459126.1">
    <property type="nucleotide sequence ID" value="NZ_SHKM01000001.1"/>
</dbReference>